<protein>
    <submittedName>
        <fullName evidence="2">Uncharacterized protein</fullName>
    </submittedName>
</protein>
<name>A0A0C3NBL0_PISTI</name>
<feature type="compositionally biased region" description="Basic and acidic residues" evidence="1">
    <location>
        <begin position="35"/>
        <end position="56"/>
    </location>
</feature>
<keyword evidence="3" id="KW-1185">Reference proteome</keyword>
<feature type="compositionally biased region" description="Polar residues" evidence="1">
    <location>
        <begin position="1"/>
        <end position="10"/>
    </location>
</feature>
<evidence type="ECO:0000313" key="2">
    <source>
        <dbReference type="EMBL" id="KIN92953.1"/>
    </source>
</evidence>
<reference evidence="2 3" key="1">
    <citation type="submission" date="2014-04" db="EMBL/GenBank/DDBJ databases">
        <authorList>
            <consortium name="DOE Joint Genome Institute"/>
            <person name="Kuo A."/>
            <person name="Kohler A."/>
            <person name="Costa M.D."/>
            <person name="Nagy L.G."/>
            <person name="Floudas D."/>
            <person name="Copeland A."/>
            <person name="Barry K.W."/>
            <person name="Cichocki N."/>
            <person name="Veneault-Fourrey C."/>
            <person name="LaButti K."/>
            <person name="Lindquist E.A."/>
            <person name="Lipzen A."/>
            <person name="Lundell T."/>
            <person name="Morin E."/>
            <person name="Murat C."/>
            <person name="Sun H."/>
            <person name="Tunlid A."/>
            <person name="Henrissat B."/>
            <person name="Grigoriev I.V."/>
            <person name="Hibbett D.S."/>
            <person name="Martin F."/>
            <person name="Nordberg H.P."/>
            <person name="Cantor M.N."/>
            <person name="Hua S.X."/>
        </authorList>
    </citation>
    <scope>NUCLEOTIDE SEQUENCE [LARGE SCALE GENOMIC DNA]</scope>
    <source>
        <strain evidence="2 3">Marx 270</strain>
    </source>
</reference>
<dbReference type="HOGENOM" id="CLU_2062436_0_0_1"/>
<dbReference type="Proteomes" id="UP000054217">
    <property type="component" value="Unassembled WGS sequence"/>
</dbReference>
<sequence>MIKKTMTSAMARQDSKRGRVNACHSHAQLCRRRRDREGEEGSCGTEERHECSRWDDLESAPDSLRDSTDAIPSMNTSRRVGYTTSDGKTSSYIFFWRVMQPRTPQTGCGLIQKNNSRVQ</sequence>
<evidence type="ECO:0000313" key="3">
    <source>
        <dbReference type="Proteomes" id="UP000054217"/>
    </source>
</evidence>
<feature type="compositionally biased region" description="Polar residues" evidence="1">
    <location>
        <begin position="73"/>
        <end position="84"/>
    </location>
</feature>
<evidence type="ECO:0000256" key="1">
    <source>
        <dbReference type="SAM" id="MobiDB-lite"/>
    </source>
</evidence>
<organism evidence="2 3">
    <name type="scientific">Pisolithus tinctorius Marx 270</name>
    <dbReference type="NCBI Taxonomy" id="870435"/>
    <lineage>
        <taxon>Eukaryota</taxon>
        <taxon>Fungi</taxon>
        <taxon>Dikarya</taxon>
        <taxon>Basidiomycota</taxon>
        <taxon>Agaricomycotina</taxon>
        <taxon>Agaricomycetes</taxon>
        <taxon>Agaricomycetidae</taxon>
        <taxon>Boletales</taxon>
        <taxon>Sclerodermatineae</taxon>
        <taxon>Pisolithaceae</taxon>
        <taxon>Pisolithus</taxon>
    </lineage>
</organism>
<dbReference type="InParanoid" id="A0A0C3NBL0"/>
<accession>A0A0C3NBL0</accession>
<feature type="region of interest" description="Disordered" evidence="1">
    <location>
        <begin position="1"/>
        <end position="84"/>
    </location>
</feature>
<dbReference type="AlphaFoldDB" id="A0A0C3NBL0"/>
<reference evidence="3" key="2">
    <citation type="submission" date="2015-01" db="EMBL/GenBank/DDBJ databases">
        <title>Evolutionary Origins and Diversification of the Mycorrhizal Mutualists.</title>
        <authorList>
            <consortium name="DOE Joint Genome Institute"/>
            <consortium name="Mycorrhizal Genomics Consortium"/>
            <person name="Kohler A."/>
            <person name="Kuo A."/>
            <person name="Nagy L.G."/>
            <person name="Floudas D."/>
            <person name="Copeland A."/>
            <person name="Barry K.W."/>
            <person name="Cichocki N."/>
            <person name="Veneault-Fourrey C."/>
            <person name="LaButti K."/>
            <person name="Lindquist E.A."/>
            <person name="Lipzen A."/>
            <person name="Lundell T."/>
            <person name="Morin E."/>
            <person name="Murat C."/>
            <person name="Riley R."/>
            <person name="Ohm R."/>
            <person name="Sun H."/>
            <person name="Tunlid A."/>
            <person name="Henrissat B."/>
            <person name="Grigoriev I.V."/>
            <person name="Hibbett D.S."/>
            <person name="Martin F."/>
        </authorList>
    </citation>
    <scope>NUCLEOTIDE SEQUENCE [LARGE SCALE GENOMIC DNA]</scope>
    <source>
        <strain evidence="3">Marx 270</strain>
    </source>
</reference>
<dbReference type="EMBL" id="KN832285">
    <property type="protein sequence ID" value="KIN92953.1"/>
    <property type="molecule type" value="Genomic_DNA"/>
</dbReference>
<proteinExistence type="predicted"/>
<gene>
    <name evidence="2" type="ORF">M404DRAFT_628073</name>
</gene>